<dbReference type="AlphaFoldDB" id="A0A0B1P446"/>
<evidence type="ECO:0000313" key="2">
    <source>
        <dbReference type="EMBL" id="KHJ33457.1"/>
    </source>
</evidence>
<feature type="compositionally biased region" description="Polar residues" evidence="1">
    <location>
        <begin position="1"/>
        <end position="16"/>
    </location>
</feature>
<dbReference type="EMBL" id="JNVN01001415">
    <property type="protein sequence ID" value="KHJ33457.1"/>
    <property type="molecule type" value="Genomic_DNA"/>
</dbReference>
<proteinExistence type="predicted"/>
<name>A0A0B1P446_UNCNE</name>
<dbReference type="OrthoDB" id="3437826at2759"/>
<accession>A0A0B1P446</accession>
<reference evidence="2 3" key="1">
    <citation type="journal article" date="2014" name="BMC Genomics">
        <title>Adaptive genomic structural variation in the grape powdery mildew pathogen, Erysiphe necator.</title>
        <authorList>
            <person name="Jones L."/>
            <person name="Riaz S."/>
            <person name="Morales-Cruz A."/>
            <person name="Amrine K.C."/>
            <person name="McGuire B."/>
            <person name="Gubler W.D."/>
            <person name="Walker M.A."/>
            <person name="Cantu D."/>
        </authorList>
    </citation>
    <scope>NUCLEOTIDE SEQUENCE [LARGE SCALE GENOMIC DNA]</scope>
    <source>
        <strain evidence="3">c</strain>
    </source>
</reference>
<dbReference type="HOGENOM" id="CLU_108572_1_0_1"/>
<evidence type="ECO:0000313" key="3">
    <source>
        <dbReference type="Proteomes" id="UP000030854"/>
    </source>
</evidence>
<sequence>MAIEQKTQSRSSSPHNLRSKLLSMKRPKLMRVATTAPSLQTSVAPNEAQYSQSLSRATTLLTRMAAVGAEPRQVRGSSIGSVESSYSSSDEQQSPSECDNFTCQKDNDDRSPSSSHENYFSFPDFEDFAEYQ</sequence>
<gene>
    <name evidence="2" type="ORF">EV44_g2487</name>
</gene>
<organism evidence="2 3">
    <name type="scientific">Uncinula necator</name>
    <name type="common">Grape powdery mildew</name>
    <dbReference type="NCBI Taxonomy" id="52586"/>
    <lineage>
        <taxon>Eukaryota</taxon>
        <taxon>Fungi</taxon>
        <taxon>Dikarya</taxon>
        <taxon>Ascomycota</taxon>
        <taxon>Pezizomycotina</taxon>
        <taxon>Leotiomycetes</taxon>
        <taxon>Erysiphales</taxon>
        <taxon>Erysiphaceae</taxon>
        <taxon>Erysiphe</taxon>
    </lineage>
</organism>
<protein>
    <submittedName>
        <fullName evidence="2">Uncharacterized protein</fullName>
    </submittedName>
</protein>
<dbReference type="OMA" id="YSAQQDH"/>
<evidence type="ECO:0000256" key="1">
    <source>
        <dbReference type="SAM" id="MobiDB-lite"/>
    </source>
</evidence>
<feature type="region of interest" description="Disordered" evidence="1">
    <location>
        <begin position="1"/>
        <end position="27"/>
    </location>
</feature>
<feature type="compositionally biased region" description="Low complexity" evidence="1">
    <location>
        <begin position="77"/>
        <end position="97"/>
    </location>
</feature>
<comment type="caution">
    <text evidence="2">The sequence shown here is derived from an EMBL/GenBank/DDBJ whole genome shotgun (WGS) entry which is preliminary data.</text>
</comment>
<dbReference type="Proteomes" id="UP000030854">
    <property type="component" value="Unassembled WGS sequence"/>
</dbReference>
<keyword evidence="3" id="KW-1185">Reference proteome</keyword>
<feature type="region of interest" description="Disordered" evidence="1">
    <location>
        <begin position="69"/>
        <end position="132"/>
    </location>
</feature>